<keyword evidence="5" id="KW-1185">Reference proteome</keyword>
<evidence type="ECO:0000313" key="5">
    <source>
        <dbReference type="Proteomes" id="UP000621500"/>
    </source>
</evidence>
<sequence>MSFARVRALLVVGVLAVIALVFVAVTLVRDTQAGKEAASHCQEGDKLADTRLRQPKDIKINVYNATETAGLANTVKTDFQNRQFQVLKAGNEPNKKGVDDEVAVLRYGPKGVGSYHVLRAYFLNEAEPEFQLDRDNDVVDVVIGGEFKQLATITEVNQALTQRDSASTQLPPRTCADPDLS</sequence>
<protein>
    <recommendedName>
        <fullName evidence="3">LytR/CpsA/Psr regulator C-terminal domain-containing protein</fullName>
    </recommendedName>
</protein>
<feature type="domain" description="LytR/CpsA/Psr regulator C-terminal" evidence="3">
    <location>
        <begin position="57"/>
        <end position="147"/>
    </location>
</feature>
<accession>A0ABQ4EY98</accession>
<keyword evidence="2" id="KW-1133">Transmembrane helix</keyword>
<feature type="transmembrane region" description="Helical" evidence="2">
    <location>
        <begin position="6"/>
        <end position="28"/>
    </location>
</feature>
<comment type="caution">
    <text evidence="4">The sequence shown here is derived from an EMBL/GenBank/DDBJ whole genome shotgun (WGS) entry which is preliminary data.</text>
</comment>
<evidence type="ECO:0000313" key="4">
    <source>
        <dbReference type="EMBL" id="GIG99630.1"/>
    </source>
</evidence>
<dbReference type="InterPro" id="IPR027381">
    <property type="entry name" value="LytR/CpsA/Psr_C"/>
</dbReference>
<gene>
    <name evidence="4" type="ORF">Pma05_62030</name>
</gene>
<name>A0ABQ4EY98_9ACTN</name>
<evidence type="ECO:0000256" key="1">
    <source>
        <dbReference type="SAM" id="MobiDB-lite"/>
    </source>
</evidence>
<reference evidence="4 5" key="1">
    <citation type="submission" date="2021-01" db="EMBL/GenBank/DDBJ databases">
        <title>Whole genome shotgun sequence of Plantactinospora mayteni NBRC 109088.</title>
        <authorList>
            <person name="Komaki H."/>
            <person name="Tamura T."/>
        </authorList>
    </citation>
    <scope>NUCLEOTIDE SEQUENCE [LARGE SCALE GENOMIC DNA]</scope>
    <source>
        <strain evidence="4 5">NBRC 109088</strain>
    </source>
</reference>
<proteinExistence type="predicted"/>
<evidence type="ECO:0000259" key="3">
    <source>
        <dbReference type="Pfam" id="PF13399"/>
    </source>
</evidence>
<organism evidence="4 5">
    <name type="scientific">Plantactinospora mayteni</name>
    <dbReference type="NCBI Taxonomy" id="566021"/>
    <lineage>
        <taxon>Bacteria</taxon>
        <taxon>Bacillati</taxon>
        <taxon>Actinomycetota</taxon>
        <taxon>Actinomycetes</taxon>
        <taxon>Micromonosporales</taxon>
        <taxon>Micromonosporaceae</taxon>
        <taxon>Plantactinospora</taxon>
    </lineage>
</organism>
<keyword evidence="2" id="KW-0812">Transmembrane</keyword>
<dbReference type="Gene3D" id="3.30.70.2390">
    <property type="match status" value="1"/>
</dbReference>
<dbReference type="EMBL" id="BONX01000046">
    <property type="protein sequence ID" value="GIG99630.1"/>
    <property type="molecule type" value="Genomic_DNA"/>
</dbReference>
<evidence type="ECO:0000256" key="2">
    <source>
        <dbReference type="SAM" id="Phobius"/>
    </source>
</evidence>
<dbReference type="RefSeq" id="WP_203861000.1">
    <property type="nucleotide sequence ID" value="NZ_BAAAZQ010000001.1"/>
</dbReference>
<dbReference type="Pfam" id="PF13399">
    <property type="entry name" value="LytR_C"/>
    <property type="match status" value="1"/>
</dbReference>
<dbReference type="Proteomes" id="UP000621500">
    <property type="component" value="Unassembled WGS sequence"/>
</dbReference>
<feature type="region of interest" description="Disordered" evidence="1">
    <location>
        <begin position="162"/>
        <end position="181"/>
    </location>
</feature>
<keyword evidence="2" id="KW-0472">Membrane</keyword>
<feature type="compositionally biased region" description="Polar residues" evidence="1">
    <location>
        <begin position="162"/>
        <end position="171"/>
    </location>
</feature>